<dbReference type="GO" id="GO:0005886">
    <property type="term" value="C:plasma membrane"/>
    <property type="evidence" value="ECO:0007669"/>
    <property type="project" value="UniProtKB-SubCell"/>
</dbReference>
<keyword evidence="8" id="KW-1185">Reference proteome</keyword>
<evidence type="ECO:0000313" key="8">
    <source>
        <dbReference type="Proteomes" id="UP000616608"/>
    </source>
</evidence>
<feature type="transmembrane region" description="Helical" evidence="6">
    <location>
        <begin position="88"/>
        <end position="113"/>
    </location>
</feature>
<proteinExistence type="predicted"/>
<name>A0A917LGB5_9BACI</name>
<gene>
    <name evidence="7" type="primary">ctaF</name>
    <name evidence="7" type="ORF">GCM10007425_14070</name>
</gene>
<dbReference type="EMBL" id="BMJT01000004">
    <property type="protein sequence ID" value="GGG20831.1"/>
    <property type="molecule type" value="Genomic_DNA"/>
</dbReference>
<keyword evidence="3 6" id="KW-0812">Transmembrane</keyword>
<dbReference type="AlphaFoldDB" id="A0A917LGB5"/>
<feature type="transmembrane region" description="Helical" evidence="6">
    <location>
        <begin position="55"/>
        <end position="76"/>
    </location>
</feature>
<evidence type="ECO:0000256" key="3">
    <source>
        <dbReference type="ARBA" id="ARBA00022692"/>
    </source>
</evidence>
<evidence type="ECO:0000256" key="5">
    <source>
        <dbReference type="ARBA" id="ARBA00023136"/>
    </source>
</evidence>
<dbReference type="RefSeq" id="WP_188614325.1">
    <property type="nucleotide sequence ID" value="NZ_BMJT01000004.1"/>
</dbReference>
<reference evidence="7" key="2">
    <citation type="submission" date="2020-09" db="EMBL/GenBank/DDBJ databases">
        <authorList>
            <person name="Sun Q."/>
            <person name="Zhou Y."/>
        </authorList>
    </citation>
    <scope>NUCLEOTIDE SEQUENCE</scope>
    <source>
        <strain evidence="7">CGMCC 1.15760</strain>
    </source>
</reference>
<dbReference type="Proteomes" id="UP000616608">
    <property type="component" value="Unassembled WGS sequence"/>
</dbReference>
<keyword evidence="5 6" id="KW-0472">Membrane</keyword>
<evidence type="ECO:0000256" key="1">
    <source>
        <dbReference type="ARBA" id="ARBA00004651"/>
    </source>
</evidence>
<protein>
    <submittedName>
        <fullName evidence="7">Cytochrome c oxidase subunit 4B</fullName>
    </submittedName>
</protein>
<feature type="transmembrane region" description="Helical" evidence="6">
    <location>
        <begin position="30"/>
        <end position="49"/>
    </location>
</feature>
<reference evidence="7" key="1">
    <citation type="journal article" date="2014" name="Int. J. Syst. Evol. Microbiol.">
        <title>Complete genome sequence of Corynebacterium casei LMG S-19264T (=DSM 44701T), isolated from a smear-ripened cheese.</title>
        <authorList>
            <consortium name="US DOE Joint Genome Institute (JGI-PGF)"/>
            <person name="Walter F."/>
            <person name="Albersmeier A."/>
            <person name="Kalinowski J."/>
            <person name="Ruckert C."/>
        </authorList>
    </citation>
    <scope>NUCLEOTIDE SEQUENCE</scope>
    <source>
        <strain evidence="7">CGMCC 1.15760</strain>
    </source>
</reference>
<sequence length="115" mass="13112">MAHDTPTVTRTSAQHEYYKQNNKATMQKQVVNFAIMIFLTLVAFSLVGAGFSANLVLPIILLMAGVQVVLQLYSFMHMEEKTAHEIGVVTMFMWTGMFFAFLMILAFVTIIWWNL</sequence>
<dbReference type="Pfam" id="PF03626">
    <property type="entry name" value="COX4_pro"/>
    <property type="match status" value="1"/>
</dbReference>
<evidence type="ECO:0000256" key="4">
    <source>
        <dbReference type="ARBA" id="ARBA00022989"/>
    </source>
</evidence>
<keyword evidence="2" id="KW-1003">Cell membrane</keyword>
<keyword evidence="4 6" id="KW-1133">Transmembrane helix</keyword>
<dbReference type="InterPro" id="IPR005171">
    <property type="entry name" value="Cyt_c_oxidase_su4_prok"/>
</dbReference>
<accession>A0A917LGB5</accession>
<evidence type="ECO:0000256" key="2">
    <source>
        <dbReference type="ARBA" id="ARBA00022475"/>
    </source>
</evidence>
<comment type="subcellular location">
    <subcellularLocation>
        <location evidence="1">Cell membrane</location>
        <topology evidence="1">Multi-pass membrane protein</topology>
    </subcellularLocation>
</comment>
<organism evidence="7 8">
    <name type="scientific">Lysinibacillus alkalisoli</name>
    <dbReference type="NCBI Taxonomy" id="1911548"/>
    <lineage>
        <taxon>Bacteria</taxon>
        <taxon>Bacillati</taxon>
        <taxon>Bacillota</taxon>
        <taxon>Bacilli</taxon>
        <taxon>Bacillales</taxon>
        <taxon>Bacillaceae</taxon>
        <taxon>Lysinibacillus</taxon>
    </lineage>
</organism>
<evidence type="ECO:0000313" key="7">
    <source>
        <dbReference type="EMBL" id="GGG20831.1"/>
    </source>
</evidence>
<evidence type="ECO:0000256" key="6">
    <source>
        <dbReference type="SAM" id="Phobius"/>
    </source>
</evidence>
<comment type="caution">
    <text evidence="7">The sequence shown here is derived from an EMBL/GenBank/DDBJ whole genome shotgun (WGS) entry which is preliminary data.</text>
</comment>